<sequence length="50" mass="5497">MNTDRAIISEIITTAIETVTTAAAPAIIRDSESKYFSNVLIEGLRLLNPY</sequence>
<dbReference type="AlphaFoldDB" id="A0A161K6S2"/>
<proteinExistence type="predicted"/>
<reference evidence="1" key="1">
    <citation type="submission" date="2015-10" db="EMBL/GenBank/DDBJ databases">
        <authorList>
            <person name="Gilbert D.G."/>
        </authorList>
    </citation>
    <scope>NUCLEOTIDE SEQUENCE</scope>
</reference>
<organism evidence="1">
    <name type="scientific">hydrothermal vent metagenome</name>
    <dbReference type="NCBI Taxonomy" id="652676"/>
    <lineage>
        <taxon>unclassified sequences</taxon>
        <taxon>metagenomes</taxon>
        <taxon>ecological metagenomes</taxon>
    </lineage>
</organism>
<evidence type="ECO:0000313" key="1">
    <source>
        <dbReference type="EMBL" id="CUS55176.1"/>
    </source>
</evidence>
<dbReference type="EMBL" id="CZRL01000120">
    <property type="protein sequence ID" value="CUS55176.1"/>
    <property type="molecule type" value="Genomic_DNA"/>
</dbReference>
<name>A0A161K6S2_9ZZZZ</name>
<accession>A0A161K6S2</accession>
<protein>
    <submittedName>
        <fullName evidence="1">Uncharacterized protein</fullName>
    </submittedName>
</protein>
<gene>
    <name evidence="1" type="ORF">MGWOODY_XGa2244</name>
</gene>